<dbReference type="Pfam" id="PF21274">
    <property type="entry name" value="Rng_hyd_C"/>
    <property type="match status" value="1"/>
</dbReference>
<keyword evidence="5" id="KW-0503">Monooxygenase</keyword>
<dbReference type="Gene3D" id="3.30.9.10">
    <property type="entry name" value="D-Amino Acid Oxidase, subunit A, domain 2"/>
    <property type="match status" value="1"/>
</dbReference>
<keyword evidence="5" id="KW-0560">Oxidoreductase</keyword>
<evidence type="ECO:0000313" key="6">
    <source>
        <dbReference type="Proteomes" id="UP000035579"/>
    </source>
</evidence>
<dbReference type="InterPro" id="IPR002938">
    <property type="entry name" value="FAD-bd"/>
</dbReference>
<dbReference type="InterPro" id="IPR050641">
    <property type="entry name" value="RIFMO-like"/>
</dbReference>
<organism evidence="5 6">
    <name type="scientific">Archangium gephyra</name>
    <dbReference type="NCBI Taxonomy" id="48"/>
    <lineage>
        <taxon>Bacteria</taxon>
        <taxon>Pseudomonadati</taxon>
        <taxon>Myxococcota</taxon>
        <taxon>Myxococcia</taxon>
        <taxon>Myxococcales</taxon>
        <taxon>Cystobacterineae</taxon>
        <taxon>Archangiaceae</taxon>
        <taxon>Archangium</taxon>
    </lineage>
</organism>
<sequence length="522" mass="57087">MMKTDSTSVLVVGGGLVGLSAAMFLAWRGVPTVLVERHPGSSPHPRAIGYTPRTLELFRAVGLGPRIPQAPADFRLRRSRVESLAGKWFEETPWTPESRQEPRVEYSPCAGAALSQDRLEPILREKAIALGADIRFETELIGFEQNADGVVASLRARDGSEYAMRAAYLIAADGHRSPIREALGIGRKGRGHIRTLRSVLFRAPLEEYLQKGITQFNIDQPGLQAFLTTYGDGRWVLMFSDDEERDEGTLRAMVSKAIGRTDLELELITTGRWELSALIADSFASGRVFLAGDAAHTLPPTRGGYGANTGIADAHNLAWKLSSVLSGVSTPRLLDTYDAERRPIAWLRHGQLFARADYAADAAGSSKDVPILDDDAVEFGQLYRSTAVLDAGDELPPALRPDQWAGQPGTRAPHAWVFKDDERVSTLDLLQRAWVLLAQEERWCLAAEQVGKQLGIDVQCLRIGVDVRPSDEKAFRTAFGLGTGGASLIRPDGYVAWRASELPADPLRLLGDALRQVSCATR</sequence>
<reference evidence="5 6" key="1">
    <citation type="submission" date="2015-05" db="EMBL/GenBank/DDBJ databases">
        <title>Genome assembly of Archangium gephyra DSM 2261.</title>
        <authorList>
            <person name="Sharma G."/>
            <person name="Subramanian S."/>
        </authorList>
    </citation>
    <scope>NUCLEOTIDE SEQUENCE [LARGE SCALE GENOMIC DNA]</scope>
    <source>
        <strain evidence="5 6">DSM 2261</strain>
    </source>
</reference>
<dbReference type="Gene3D" id="3.50.50.60">
    <property type="entry name" value="FAD/NAD(P)-binding domain"/>
    <property type="match status" value="1"/>
</dbReference>
<dbReference type="SUPFAM" id="SSF51905">
    <property type="entry name" value="FAD/NAD(P)-binding domain"/>
    <property type="match status" value="1"/>
</dbReference>
<dbReference type="Proteomes" id="UP000035579">
    <property type="component" value="Chromosome"/>
</dbReference>
<dbReference type="Gene3D" id="3.40.30.120">
    <property type="match status" value="1"/>
</dbReference>
<feature type="domain" description="FAD-binding" evidence="4">
    <location>
        <begin position="7"/>
        <end position="346"/>
    </location>
</feature>
<dbReference type="InterPro" id="IPR036188">
    <property type="entry name" value="FAD/NAD-bd_sf"/>
</dbReference>
<evidence type="ECO:0000313" key="5">
    <source>
        <dbReference type="EMBL" id="AKJ02356.1"/>
    </source>
</evidence>
<dbReference type="PRINTS" id="PR00420">
    <property type="entry name" value="RNGMNOXGNASE"/>
</dbReference>
<dbReference type="Pfam" id="PF01494">
    <property type="entry name" value="FAD_binding_3"/>
    <property type="match status" value="1"/>
</dbReference>
<dbReference type="AlphaFoldDB" id="A0AAC8TFA2"/>
<evidence type="ECO:0000259" key="4">
    <source>
        <dbReference type="Pfam" id="PF01494"/>
    </source>
</evidence>
<accession>A0AAC8TFA2</accession>
<dbReference type="GO" id="GO:0071949">
    <property type="term" value="F:FAD binding"/>
    <property type="evidence" value="ECO:0007669"/>
    <property type="project" value="InterPro"/>
</dbReference>
<dbReference type="KEGG" id="age:AA314_03982"/>
<protein>
    <submittedName>
        <fullName evidence="5">FAD-binding monooxygenase, PheA/TfdB family protein</fullName>
    </submittedName>
</protein>
<comment type="cofactor">
    <cofactor evidence="1">
        <name>FAD</name>
        <dbReference type="ChEBI" id="CHEBI:57692"/>
    </cofactor>
</comment>
<evidence type="ECO:0000256" key="1">
    <source>
        <dbReference type="ARBA" id="ARBA00001974"/>
    </source>
</evidence>
<dbReference type="EMBL" id="CP011509">
    <property type="protein sequence ID" value="AKJ02356.1"/>
    <property type="molecule type" value="Genomic_DNA"/>
</dbReference>
<dbReference type="PANTHER" id="PTHR43004:SF19">
    <property type="entry name" value="BINDING MONOOXYGENASE, PUTATIVE (JCVI)-RELATED"/>
    <property type="match status" value="1"/>
</dbReference>
<keyword evidence="2" id="KW-0285">Flavoprotein</keyword>
<evidence type="ECO:0000256" key="3">
    <source>
        <dbReference type="ARBA" id="ARBA00022827"/>
    </source>
</evidence>
<proteinExistence type="predicted"/>
<gene>
    <name evidence="5" type="ORF">AA314_03982</name>
</gene>
<evidence type="ECO:0000256" key="2">
    <source>
        <dbReference type="ARBA" id="ARBA00022630"/>
    </source>
</evidence>
<dbReference type="GO" id="GO:0016709">
    <property type="term" value="F:oxidoreductase activity, acting on paired donors, with incorporation or reduction of molecular oxygen, NAD(P)H as one donor, and incorporation of one atom of oxygen"/>
    <property type="evidence" value="ECO:0007669"/>
    <property type="project" value="UniProtKB-ARBA"/>
</dbReference>
<keyword evidence="3" id="KW-0274">FAD</keyword>
<name>A0AAC8TFA2_9BACT</name>
<dbReference type="PANTHER" id="PTHR43004">
    <property type="entry name" value="TRK SYSTEM POTASSIUM UPTAKE PROTEIN"/>
    <property type="match status" value="1"/>
</dbReference>